<dbReference type="Proteomes" id="UP001597145">
    <property type="component" value="Unassembled WGS sequence"/>
</dbReference>
<accession>A0ABW4FUP6</accession>
<dbReference type="InterPro" id="IPR049874">
    <property type="entry name" value="ROK_cs"/>
</dbReference>
<dbReference type="InterPro" id="IPR036388">
    <property type="entry name" value="WH-like_DNA-bd_sf"/>
</dbReference>
<name>A0ABW4FUP6_9PSEU</name>
<dbReference type="EMBL" id="JBHUCP010000033">
    <property type="protein sequence ID" value="MFD1534220.1"/>
    <property type="molecule type" value="Genomic_DNA"/>
</dbReference>
<dbReference type="Gene3D" id="3.30.420.40">
    <property type="match status" value="2"/>
</dbReference>
<comment type="similarity">
    <text evidence="1">Belongs to the ROK (NagC/XylR) family.</text>
</comment>
<organism evidence="2 3">
    <name type="scientific">Pseudonocardia aurantiaca</name>
    <dbReference type="NCBI Taxonomy" id="75290"/>
    <lineage>
        <taxon>Bacteria</taxon>
        <taxon>Bacillati</taxon>
        <taxon>Actinomycetota</taxon>
        <taxon>Actinomycetes</taxon>
        <taxon>Pseudonocardiales</taxon>
        <taxon>Pseudonocardiaceae</taxon>
        <taxon>Pseudonocardia</taxon>
    </lineage>
</organism>
<protein>
    <submittedName>
        <fullName evidence="2">ROK family transcriptional regulator</fullName>
    </submittedName>
</protein>
<dbReference type="SUPFAM" id="SSF46785">
    <property type="entry name" value="Winged helix' DNA-binding domain"/>
    <property type="match status" value="1"/>
</dbReference>
<dbReference type="RefSeq" id="WP_343984788.1">
    <property type="nucleotide sequence ID" value="NZ_BAAAJG010000025.1"/>
</dbReference>
<proteinExistence type="inferred from homology"/>
<dbReference type="InterPro" id="IPR036390">
    <property type="entry name" value="WH_DNA-bd_sf"/>
</dbReference>
<dbReference type="InterPro" id="IPR043129">
    <property type="entry name" value="ATPase_NBD"/>
</dbReference>
<comment type="caution">
    <text evidence="2">The sequence shown here is derived from an EMBL/GenBank/DDBJ whole genome shotgun (WGS) entry which is preliminary data.</text>
</comment>
<dbReference type="PANTHER" id="PTHR18964">
    <property type="entry name" value="ROK (REPRESSOR, ORF, KINASE) FAMILY"/>
    <property type="match status" value="1"/>
</dbReference>
<dbReference type="Pfam" id="PF00480">
    <property type="entry name" value="ROK"/>
    <property type="match status" value="1"/>
</dbReference>
<dbReference type="SUPFAM" id="SSF53067">
    <property type="entry name" value="Actin-like ATPase domain"/>
    <property type="match status" value="1"/>
</dbReference>
<dbReference type="PROSITE" id="PS01125">
    <property type="entry name" value="ROK"/>
    <property type="match status" value="1"/>
</dbReference>
<dbReference type="Gene3D" id="1.10.10.10">
    <property type="entry name" value="Winged helix-like DNA-binding domain superfamily/Winged helix DNA-binding domain"/>
    <property type="match status" value="1"/>
</dbReference>
<reference evidence="3" key="1">
    <citation type="journal article" date="2019" name="Int. J. Syst. Evol. Microbiol.">
        <title>The Global Catalogue of Microorganisms (GCM) 10K type strain sequencing project: providing services to taxonomists for standard genome sequencing and annotation.</title>
        <authorList>
            <consortium name="The Broad Institute Genomics Platform"/>
            <consortium name="The Broad Institute Genome Sequencing Center for Infectious Disease"/>
            <person name="Wu L."/>
            <person name="Ma J."/>
        </authorList>
    </citation>
    <scope>NUCLEOTIDE SEQUENCE [LARGE SCALE GENOMIC DNA]</scope>
    <source>
        <strain evidence="3">JCM 12165</strain>
    </source>
</reference>
<evidence type="ECO:0000313" key="2">
    <source>
        <dbReference type="EMBL" id="MFD1534220.1"/>
    </source>
</evidence>
<evidence type="ECO:0000313" key="3">
    <source>
        <dbReference type="Proteomes" id="UP001597145"/>
    </source>
</evidence>
<sequence>MSVIDPERTGAERAATPLSAGGLLQLVRRGVATTRRDLIRVTGLSRSTVTQRVDALLAAGLLKELAGEAEGRGRPAGTLAVDERYGHILVAGLHRDHAELTAMDIGGRLLHQKTLPMSISEGPERVLTAVEAELAGLLAEADVDPGATVALGVGVPGPVDVSVGRAIQPPVMPGWHDYPVRDRLEAHFDVPVYVENDANLMALGEQRVHWPLAPSLLLVTVGTGIGSGIVIDGRLYRGVDGGAGDIGHIKMYGYEERCACGAIGCLAAVASGGALVKQLAALGKDVAHVSDVRRLVQQCDADAVAAVRKAGQLAGEVITTVVSVLNPEILVLGGDMAYTNEHFVTGLRELIYQRSLPRATRNLRVVSTRLGALASLVGMRELVLDEVFAPAAVDARLAAAAAT</sequence>
<gene>
    <name evidence="2" type="ORF">ACFSCY_32875</name>
</gene>
<keyword evidence="3" id="KW-1185">Reference proteome</keyword>
<evidence type="ECO:0000256" key="1">
    <source>
        <dbReference type="ARBA" id="ARBA00006479"/>
    </source>
</evidence>
<dbReference type="Pfam" id="PF13412">
    <property type="entry name" value="HTH_24"/>
    <property type="match status" value="1"/>
</dbReference>
<dbReference type="InterPro" id="IPR000600">
    <property type="entry name" value="ROK"/>
</dbReference>
<dbReference type="PANTHER" id="PTHR18964:SF173">
    <property type="entry name" value="GLUCOKINASE"/>
    <property type="match status" value="1"/>
</dbReference>